<comment type="caution">
    <text evidence="2">The sequence shown here is derived from an EMBL/GenBank/DDBJ whole genome shotgun (WGS) entry which is preliminary data.</text>
</comment>
<keyword evidence="3" id="KW-1185">Reference proteome</keyword>
<keyword evidence="1" id="KW-0472">Membrane</keyword>
<reference evidence="2 3" key="2">
    <citation type="journal article" date="2019" name="G3 (Bethesda)">
        <title>Hybrid Assembly of the Genome of the Entomopathogenic Nematode Steinernema carpocapsae Identifies the X-Chromosome.</title>
        <authorList>
            <person name="Serra L."/>
            <person name="Macchietto M."/>
            <person name="Macias-Munoz A."/>
            <person name="McGill C.J."/>
            <person name="Rodriguez I.M."/>
            <person name="Rodriguez B."/>
            <person name="Murad R."/>
            <person name="Mortazavi A."/>
        </authorList>
    </citation>
    <scope>NUCLEOTIDE SEQUENCE [LARGE SCALE GENOMIC DNA]</scope>
    <source>
        <strain evidence="2 3">ALL</strain>
    </source>
</reference>
<dbReference type="AlphaFoldDB" id="A0A4U8UK25"/>
<evidence type="ECO:0000256" key="1">
    <source>
        <dbReference type="SAM" id="Phobius"/>
    </source>
</evidence>
<sequence length="93" mass="10968">MRALKFSIILSFIAIYMHADSFVVPFLSIIFILSALGLWAQAYLKYYELEHALTQRNHQRKIEQDETPHFLDGNVEFLRPQPYLQRKTGELLL</sequence>
<dbReference type="EMBL" id="CM016762">
    <property type="protein sequence ID" value="TMS32507.1"/>
    <property type="molecule type" value="Genomic_DNA"/>
</dbReference>
<feature type="transmembrane region" description="Helical" evidence="1">
    <location>
        <begin position="29"/>
        <end position="47"/>
    </location>
</feature>
<organism evidence="2 3">
    <name type="scientific">Steinernema carpocapsae</name>
    <name type="common">Entomopathogenic nematode</name>
    <dbReference type="NCBI Taxonomy" id="34508"/>
    <lineage>
        <taxon>Eukaryota</taxon>
        <taxon>Metazoa</taxon>
        <taxon>Ecdysozoa</taxon>
        <taxon>Nematoda</taxon>
        <taxon>Chromadorea</taxon>
        <taxon>Rhabditida</taxon>
        <taxon>Tylenchina</taxon>
        <taxon>Panagrolaimomorpha</taxon>
        <taxon>Strongyloidoidea</taxon>
        <taxon>Steinernematidae</taxon>
        <taxon>Steinernema</taxon>
    </lineage>
</organism>
<name>A0A4U8UK25_STECR</name>
<keyword evidence="1" id="KW-1133">Transmembrane helix</keyword>
<dbReference type="EMBL" id="AZBU02000001">
    <property type="protein sequence ID" value="TMS32507.1"/>
    <property type="molecule type" value="Genomic_DNA"/>
</dbReference>
<reference evidence="2 3" key="1">
    <citation type="journal article" date="2015" name="Genome Biol.">
        <title>Comparative genomics of Steinernema reveals deeply conserved gene regulatory networks.</title>
        <authorList>
            <person name="Dillman A.R."/>
            <person name="Macchietto M."/>
            <person name="Porter C.F."/>
            <person name="Rogers A."/>
            <person name="Williams B."/>
            <person name="Antoshechkin I."/>
            <person name="Lee M.M."/>
            <person name="Goodwin Z."/>
            <person name="Lu X."/>
            <person name="Lewis E.E."/>
            <person name="Goodrich-Blair H."/>
            <person name="Stock S.P."/>
            <person name="Adams B.J."/>
            <person name="Sternberg P.W."/>
            <person name="Mortazavi A."/>
        </authorList>
    </citation>
    <scope>NUCLEOTIDE SEQUENCE [LARGE SCALE GENOMIC DNA]</scope>
    <source>
        <strain evidence="2 3">ALL</strain>
    </source>
</reference>
<protein>
    <submittedName>
        <fullName evidence="2">Uncharacterized protein</fullName>
    </submittedName>
</protein>
<evidence type="ECO:0000313" key="3">
    <source>
        <dbReference type="Proteomes" id="UP000298663"/>
    </source>
</evidence>
<accession>A0A4U8UK25</accession>
<proteinExistence type="predicted"/>
<keyword evidence="1" id="KW-0812">Transmembrane</keyword>
<dbReference type="Proteomes" id="UP000298663">
    <property type="component" value="Chromosome X"/>
</dbReference>
<gene>
    <name evidence="2" type="ORF">L596_000337</name>
</gene>
<evidence type="ECO:0000313" key="2">
    <source>
        <dbReference type="EMBL" id="TMS32507.1"/>
    </source>
</evidence>